<accession>A0A093NXR1</accession>
<evidence type="ECO:0000313" key="3">
    <source>
        <dbReference type="Proteomes" id="UP000054081"/>
    </source>
</evidence>
<dbReference type="EMBL" id="KL225038">
    <property type="protein sequence ID" value="KFW66765.1"/>
    <property type="molecule type" value="Genomic_DNA"/>
</dbReference>
<evidence type="ECO:0000313" key="2">
    <source>
        <dbReference type="EMBL" id="KFW66765.1"/>
    </source>
</evidence>
<feature type="non-terminal residue" evidence="2">
    <location>
        <position position="56"/>
    </location>
</feature>
<dbReference type="Proteomes" id="UP000054081">
    <property type="component" value="Unassembled WGS sequence"/>
</dbReference>
<feature type="region of interest" description="Disordered" evidence="1">
    <location>
        <begin position="1"/>
        <end position="22"/>
    </location>
</feature>
<gene>
    <name evidence="2" type="ORF">AS28_06749</name>
</gene>
<evidence type="ECO:0000256" key="1">
    <source>
        <dbReference type="SAM" id="MobiDB-lite"/>
    </source>
</evidence>
<keyword evidence="3" id="KW-1185">Reference proteome</keyword>
<sequence length="56" mass="6345">LQTRDHGTEDGVTEDESSDVVPDQAALAYDLPDIKPHQHLRGHQTVPQRFLKEKKP</sequence>
<reference evidence="2 3" key="1">
    <citation type="submission" date="2014-04" db="EMBL/GenBank/DDBJ databases">
        <title>Genome evolution of avian class.</title>
        <authorList>
            <person name="Zhang G."/>
            <person name="Li C."/>
        </authorList>
    </citation>
    <scope>NUCLEOTIDE SEQUENCE [LARGE SCALE GENOMIC DNA]</scope>
    <source>
        <strain evidence="2">BGI_AS28</strain>
    </source>
</reference>
<protein>
    <submittedName>
        <fullName evidence="2">Uncharacterized protein</fullName>
    </submittedName>
</protein>
<organism evidence="2 3">
    <name type="scientific">Pygoscelis adeliae</name>
    <name type="common">Adelie penguin</name>
    <dbReference type="NCBI Taxonomy" id="9238"/>
    <lineage>
        <taxon>Eukaryota</taxon>
        <taxon>Metazoa</taxon>
        <taxon>Chordata</taxon>
        <taxon>Craniata</taxon>
        <taxon>Vertebrata</taxon>
        <taxon>Euteleostomi</taxon>
        <taxon>Archelosauria</taxon>
        <taxon>Archosauria</taxon>
        <taxon>Dinosauria</taxon>
        <taxon>Saurischia</taxon>
        <taxon>Theropoda</taxon>
        <taxon>Coelurosauria</taxon>
        <taxon>Aves</taxon>
        <taxon>Neognathae</taxon>
        <taxon>Neoaves</taxon>
        <taxon>Aequornithes</taxon>
        <taxon>Sphenisciformes</taxon>
        <taxon>Spheniscidae</taxon>
        <taxon>Pygoscelis</taxon>
    </lineage>
</organism>
<feature type="non-terminal residue" evidence="2">
    <location>
        <position position="1"/>
    </location>
</feature>
<dbReference type="AlphaFoldDB" id="A0A093NXR1"/>
<name>A0A093NXR1_PYGAD</name>
<feature type="region of interest" description="Disordered" evidence="1">
    <location>
        <begin position="37"/>
        <end position="56"/>
    </location>
</feature>
<proteinExistence type="predicted"/>